<gene>
    <name evidence="2" type="ORF">ACFFTR_52335</name>
</gene>
<reference evidence="2 3" key="1">
    <citation type="submission" date="2024-09" db="EMBL/GenBank/DDBJ databases">
        <authorList>
            <person name="Sun Q."/>
            <person name="Mori K."/>
        </authorList>
    </citation>
    <scope>NUCLEOTIDE SEQUENCE [LARGE SCALE GENOMIC DNA]</scope>
    <source>
        <strain evidence="2 3">JCM 3307</strain>
    </source>
</reference>
<dbReference type="EMBL" id="JBHMCA010000090">
    <property type="protein sequence ID" value="MFB9451706.1"/>
    <property type="molecule type" value="Genomic_DNA"/>
</dbReference>
<keyword evidence="1" id="KW-0812">Transmembrane</keyword>
<dbReference type="RefSeq" id="WP_223104076.1">
    <property type="nucleotide sequence ID" value="NZ_CP061913.1"/>
</dbReference>
<organism evidence="2 3">
    <name type="scientific">Dactylosporangium vinaceum</name>
    <dbReference type="NCBI Taxonomy" id="53362"/>
    <lineage>
        <taxon>Bacteria</taxon>
        <taxon>Bacillati</taxon>
        <taxon>Actinomycetota</taxon>
        <taxon>Actinomycetes</taxon>
        <taxon>Micromonosporales</taxon>
        <taxon>Micromonosporaceae</taxon>
        <taxon>Dactylosporangium</taxon>
    </lineage>
</organism>
<proteinExistence type="predicted"/>
<keyword evidence="1" id="KW-1133">Transmembrane helix</keyword>
<comment type="caution">
    <text evidence="2">The sequence shown here is derived from an EMBL/GenBank/DDBJ whole genome shotgun (WGS) entry which is preliminary data.</text>
</comment>
<evidence type="ECO:0000313" key="3">
    <source>
        <dbReference type="Proteomes" id="UP001589608"/>
    </source>
</evidence>
<name>A0ABV5MS99_9ACTN</name>
<keyword evidence="3" id="KW-1185">Reference proteome</keyword>
<evidence type="ECO:0000313" key="2">
    <source>
        <dbReference type="EMBL" id="MFB9451706.1"/>
    </source>
</evidence>
<keyword evidence="1" id="KW-0472">Membrane</keyword>
<evidence type="ECO:0000256" key="1">
    <source>
        <dbReference type="SAM" id="Phobius"/>
    </source>
</evidence>
<protein>
    <submittedName>
        <fullName evidence="2">Uncharacterized protein</fullName>
    </submittedName>
</protein>
<feature type="transmembrane region" description="Helical" evidence="1">
    <location>
        <begin position="72"/>
        <end position="92"/>
    </location>
</feature>
<accession>A0ABV5MS99</accession>
<dbReference type="Proteomes" id="UP001589608">
    <property type="component" value="Unassembled WGS sequence"/>
</dbReference>
<sequence>MWLSYAFPAMGVMFALGGSLMAASLQRSAVRAVTGRLSPALRVLAACRASDVVCFPLGDLLQVWQLGPATRLGYFAVALVLPAAPVLVLGPVEDIAARRPPAAHPPARTRRCPGLGGADDPAQHVLADRVRQPFRLDRLKATPPVHPACRPG</sequence>